<dbReference type="NCBIfam" id="TIGR01494">
    <property type="entry name" value="ATPase_P-type"/>
    <property type="match status" value="1"/>
</dbReference>
<dbReference type="InterPro" id="IPR023298">
    <property type="entry name" value="ATPase_P-typ_TM_dom_sf"/>
</dbReference>
<dbReference type="EC" id="3.6.3.-" evidence="13"/>
<keyword evidence="5" id="KW-0547">Nucleotide-binding</keyword>
<dbReference type="InterPro" id="IPR001757">
    <property type="entry name" value="P_typ_ATPase"/>
</dbReference>
<evidence type="ECO:0000259" key="12">
    <source>
        <dbReference type="Pfam" id="PF00690"/>
    </source>
</evidence>
<dbReference type="Gene3D" id="2.70.150.10">
    <property type="entry name" value="Calcium-transporting ATPase, cytoplasmic transduction domain A"/>
    <property type="match status" value="1"/>
</dbReference>
<accession>T1AVL4</accession>
<dbReference type="Pfam" id="PF00690">
    <property type="entry name" value="Cation_ATPase_N"/>
    <property type="match status" value="1"/>
</dbReference>
<keyword evidence="4 10" id="KW-0812">Transmembrane</keyword>
<dbReference type="Gene3D" id="1.20.1110.10">
    <property type="entry name" value="Calcium-transporting ATPase, transmembrane domain"/>
    <property type="match status" value="1"/>
</dbReference>
<proteinExistence type="inferred from homology"/>
<dbReference type="AlphaFoldDB" id="T1AVL4"/>
<dbReference type="EMBL" id="AUZY01008808">
    <property type="protein sequence ID" value="EQD44784.1"/>
    <property type="molecule type" value="Genomic_DNA"/>
</dbReference>
<evidence type="ECO:0000259" key="11">
    <source>
        <dbReference type="Pfam" id="PF00122"/>
    </source>
</evidence>
<dbReference type="GO" id="GO:0016020">
    <property type="term" value="C:membrane"/>
    <property type="evidence" value="ECO:0007669"/>
    <property type="project" value="UniProtKB-SubCell"/>
</dbReference>
<dbReference type="InterPro" id="IPR004014">
    <property type="entry name" value="ATPase_P-typ_cation-transptr_N"/>
</dbReference>
<evidence type="ECO:0000256" key="8">
    <source>
        <dbReference type="ARBA" id="ARBA00022989"/>
    </source>
</evidence>
<reference evidence="13" key="1">
    <citation type="submission" date="2013-08" db="EMBL/GenBank/DDBJ databases">
        <authorList>
            <person name="Mendez C."/>
            <person name="Richter M."/>
            <person name="Ferrer M."/>
            <person name="Sanchez J."/>
        </authorList>
    </citation>
    <scope>NUCLEOTIDE SEQUENCE</scope>
</reference>
<evidence type="ECO:0000313" key="13">
    <source>
        <dbReference type="EMBL" id="EQD44784.1"/>
    </source>
</evidence>
<keyword evidence="3" id="KW-0597">Phosphoprotein</keyword>
<dbReference type="InterPro" id="IPR008250">
    <property type="entry name" value="ATPase_P-typ_transduc_dom_A_sf"/>
</dbReference>
<name>T1AVL4_9ZZZZ</name>
<dbReference type="SUPFAM" id="SSF81665">
    <property type="entry name" value="Calcium ATPase, transmembrane domain M"/>
    <property type="match status" value="1"/>
</dbReference>
<keyword evidence="13" id="KW-0378">Hydrolase</keyword>
<evidence type="ECO:0000256" key="5">
    <source>
        <dbReference type="ARBA" id="ARBA00022741"/>
    </source>
</evidence>
<keyword evidence="7" id="KW-1278">Translocase</keyword>
<evidence type="ECO:0000256" key="9">
    <source>
        <dbReference type="ARBA" id="ARBA00023136"/>
    </source>
</evidence>
<reference evidence="13" key="2">
    <citation type="journal article" date="2014" name="ISME J.">
        <title>Microbial stratification in low pH oxic and suboxic macroscopic growths along an acid mine drainage.</title>
        <authorList>
            <person name="Mendez-Garcia C."/>
            <person name="Mesa V."/>
            <person name="Sprenger R.R."/>
            <person name="Richter M."/>
            <person name="Diez M.S."/>
            <person name="Solano J."/>
            <person name="Bargiela R."/>
            <person name="Golyshina O.V."/>
            <person name="Manteca A."/>
            <person name="Ramos J.L."/>
            <person name="Gallego J.R."/>
            <person name="Llorente I."/>
            <person name="Martins Dos Santos V.A."/>
            <person name="Jensen O.N."/>
            <person name="Pelaez A.I."/>
            <person name="Sanchez J."/>
            <person name="Ferrer M."/>
        </authorList>
    </citation>
    <scope>NUCLEOTIDE SEQUENCE</scope>
</reference>
<dbReference type="GO" id="GO:0016887">
    <property type="term" value="F:ATP hydrolysis activity"/>
    <property type="evidence" value="ECO:0007669"/>
    <property type="project" value="InterPro"/>
</dbReference>
<feature type="domain" description="Cation-transporting P-type ATPase N-terminal" evidence="12">
    <location>
        <begin position="2"/>
        <end position="45"/>
    </location>
</feature>
<gene>
    <name evidence="13" type="ORF">B1B_13376</name>
</gene>
<comment type="similarity">
    <text evidence="2">Belongs to the cation transport ATPase (P-type) (TC 3.A.3) family. Type IIIA subfamily.</text>
</comment>
<keyword evidence="6" id="KW-0067">ATP-binding</keyword>
<evidence type="ECO:0000256" key="7">
    <source>
        <dbReference type="ARBA" id="ARBA00022967"/>
    </source>
</evidence>
<sequence length="160" mass="17928">NEIEGLHKIYGYNEIPTQKENKFLIWLKQFWGPLPWLLELVAILSFYSGDKIEGLIIIILLVINAFISLLQRSKTDTALATLKRSLQINARVLRDNEWKIIATRDLVPGDLVRLRAGDIVSADMHLIGGNVSVDQSSLTGESLPVELDNNGTLYSGSYFS</sequence>
<evidence type="ECO:0000256" key="2">
    <source>
        <dbReference type="ARBA" id="ARBA00008804"/>
    </source>
</evidence>
<feature type="non-terminal residue" evidence="13">
    <location>
        <position position="1"/>
    </location>
</feature>
<dbReference type="PANTHER" id="PTHR42861">
    <property type="entry name" value="CALCIUM-TRANSPORTING ATPASE"/>
    <property type="match status" value="1"/>
</dbReference>
<evidence type="ECO:0000256" key="3">
    <source>
        <dbReference type="ARBA" id="ARBA00022553"/>
    </source>
</evidence>
<evidence type="ECO:0000256" key="1">
    <source>
        <dbReference type="ARBA" id="ARBA00004141"/>
    </source>
</evidence>
<dbReference type="InterPro" id="IPR059000">
    <property type="entry name" value="ATPase_P-type_domA"/>
</dbReference>
<evidence type="ECO:0000256" key="6">
    <source>
        <dbReference type="ARBA" id="ARBA00022840"/>
    </source>
</evidence>
<dbReference type="FunFam" id="2.70.150.10:FF:000042">
    <property type="entry name" value="Plasma membrane ATPase"/>
    <property type="match status" value="1"/>
</dbReference>
<protein>
    <submittedName>
        <fullName evidence="13">ATPase, P-type, K/Mg/Cd/Cu/Zn/Na/Ca/Na/H-transporter</fullName>
        <ecNumber evidence="13">3.6.3.-</ecNumber>
    </submittedName>
</protein>
<evidence type="ECO:0000256" key="4">
    <source>
        <dbReference type="ARBA" id="ARBA00022692"/>
    </source>
</evidence>
<comment type="caution">
    <text evidence="13">The sequence shown here is derived from an EMBL/GenBank/DDBJ whole genome shotgun (WGS) entry which is preliminary data.</text>
</comment>
<keyword evidence="9 10" id="KW-0472">Membrane</keyword>
<dbReference type="Pfam" id="PF00122">
    <property type="entry name" value="E1-E2_ATPase"/>
    <property type="match status" value="1"/>
</dbReference>
<dbReference type="SUPFAM" id="SSF81653">
    <property type="entry name" value="Calcium ATPase, transduction domain A"/>
    <property type="match status" value="1"/>
</dbReference>
<feature type="transmembrane region" description="Helical" evidence="10">
    <location>
        <begin position="54"/>
        <end position="70"/>
    </location>
</feature>
<dbReference type="GO" id="GO:0005524">
    <property type="term" value="F:ATP binding"/>
    <property type="evidence" value="ECO:0007669"/>
    <property type="project" value="UniProtKB-KW"/>
</dbReference>
<evidence type="ECO:0000256" key="10">
    <source>
        <dbReference type="SAM" id="Phobius"/>
    </source>
</evidence>
<comment type="subcellular location">
    <subcellularLocation>
        <location evidence="1">Membrane</location>
        <topology evidence="1">Multi-pass membrane protein</topology>
    </subcellularLocation>
</comment>
<organism evidence="13">
    <name type="scientific">mine drainage metagenome</name>
    <dbReference type="NCBI Taxonomy" id="410659"/>
    <lineage>
        <taxon>unclassified sequences</taxon>
        <taxon>metagenomes</taxon>
        <taxon>ecological metagenomes</taxon>
    </lineage>
</organism>
<feature type="domain" description="P-type ATPase A" evidence="11">
    <location>
        <begin position="86"/>
        <end position="157"/>
    </location>
</feature>
<keyword evidence="8 10" id="KW-1133">Transmembrane helix</keyword>